<dbReference type="PROSITE" id="PS00073">
    <property type="entry name" value="ACYL_COA_DH_2"/>
    <property type="match status" value="1"/>
</dbReference>
<sequence>MKRTFLQEEHAIFRQSLRKFLEKEAAPYFADWEENQQIPRSFWQKAGEQGYLCSWAKEDYGGLETDFGYAVVLNEEFERIGTAMVGLGLHNDIVMPYIETYGTESQKRRWLPGAVKGEIISAIAMTEPEAGSDLAGIKTTAIRDGDSYIVNGEKTFITNGYTADVVIVVCKTDPYAKPAHKGISLIVAETGTPGFRKGKKLKKIGQHANDTCELIFEDARLPAENLLGEEGKGFYYLMEKLQQERLIVSMQSITAAKEMIDLTSDYVKQRKAFGRRISEFQNTQFQIAELYTEWQIGNVFVDRLIEKHMAGEQIVTEVSMAKWWTTDLVKKVAAICMQLHGGYGYMEEFEIARRYRDVAVSSIYAGSNEIMKMIIAKNIGLVERSF</sequence>
<dbReference type="PROSITE" id="PS00072">
    <property type="entry name" value="ACYL_COA_DH_1"/>
    <property type="match status" value="1"/>
</dbReference>
<dbReference type="SUPFAM" id="SSF56645">
    <property type="entry name" value="Acyl-CoA dehydrogenase NM domain-like"/>
    <property type="match status" value="1"/>
</dbReference>
<dbReference type="GO" id="GO:0050660">
    <property type="term" value="F:flavin adenine dinucleotide binding"/>
    <property type="evidence" value="ECO:0007669"/>
    <property type="project" value="InterPro"/>
</dbReference>
<dbReference type="GeneID" id="66871441"/>
<dbReference type="GO" id="GO:0003995">
    <property type="term" value="F:acyl-CoA dehydrogenase activity"/>
    <property type="evidence" value="ECO:0007669"/>
    <property type="project" value="InterPro"/>
</dbReference>
<dbReference type="InterPro" id="IPR009075">
    <property type="entry name" value="AcylCo_DH/oxidase_C"/>
</dbReference>
<dbReference type="InterPro" id="IPR006089">
    <property type="entry name" value="Acyl-CoA_DH_CS"/>
</dbReference>
<accession>A0A0L0QLW6</accession>
<dbReference type="RefSeq" id="WP_050352081.1">
    <property type="nucleotide sequence ID" value="NZ_BOSN01000002.1"/>
</dbReference>
<dbReference type="InterPro" id="IPR037069">
    <property type="entry name" value="AcylCoA_DH/ox_N_sf"/>
</dbReference>
<organism evidence="10 11">
    <name type="scientific">Virgibacillus pantothenticus</name>
    <dbReference type="NCBI Taxonomy" id="1473"/>
    <lineage>
        <taxon>Bacteria</taxon>
        <taxon>Bacillati</taxon>
        <taxon>Bacillota</taxon>
        <taxon>Bacilli</taxon>
        <taxon>Bacillales</taxon>
        <taxon>Bacillaceae</taxon>
        <taxon>Virgibacillus</taxon>
    </lineage>
</organism>
<evidence type="ECO:0000259" key="8">
    <source>
        <dbReference type="Pfam" id="PF02770"/>
    </source>
</evidence>
<keyword evidence="11" id="KW-1185">Reference proteome</keyword>
<evidence type="ECO:0000259" key="7">
    <source>
        <dbReference type="Pfam" id="PF00441"/>
    </source>
</evidence>
<dbReference type="Pfam" id="PF02770">
    <property type="entry name" value="Acyl-CoA_dh_M"/>
    <property type="match status" value="1"/>
</dbReference>
<evidence type="ECO:0000313" key="11">
    <source>
        <dbReference type="Proteomes" id="UP000036780"/>
    </source>
</evidence>
<keyword evidence="4 6" id="KW-0274">FAD</keyword>
<dbReference type="OrthoDB" id="9802447at2"/>
<dbReference type="Gene3D" id="2.40.110.10">
    <property type="entry name" value="Butyryl-CoA Dehydrogenase, subunit A, domain 2"/>
    <property type="match status" value="1"/>
</dbReference>
<dbReference type="InterPro" id="IPR013786">
    <property type="entry name" value="AcylCoA_DH/ox_N"/>
</dbReference>
<dbReference type="InterPro" id="IPR006091">
    <property type="entry name" value="Acyl-CoA_Oxase/DH_mid-dom"/>
</dbReference>
<keyword evidence="3 6" id="KW-0285">Flavoprotein</keyword>
<evidence type="ECO:0000259" key="9">
    <source>
        <dbReference type="Pfam" id="PF02771"/>
    </source>
</evidence>
<comment type="caution">
    <text evidence="10">The sequence shown here is derived from an EMBL/GenBank/DDBJ whole genome shotgun (WGS) entry which is preliminary data.</text>
</comment>
<dbReference type="Gene3D" id="1.20.140.10">
    <property type="entry name" value="Butyryl-CoA Dehydrogenase, subunit A, domain 3"/>
    <property type="match status" value="1"/>
</dbReference>
<evidence type="ECO:0000256" key="1">
    <source>
        <dbReference type="ARBA" id="ARBA00001974"/>
    </source>
</evidence>
<evidence type="ECO:0000256" key="6">
    <source>
        <dbReference type="RuleBase" id="RU362125"/>
    </source>
</evidence>
<dbReference type="SUPFAM" id="SSF47203">
    <property type="entry name" value="Acyl-CoA dehydrogenase C-terminal domain-like"/>
    <property type="match status" value="1"/>
</dbReference>
<dbReference type="Proteomes" id="UP000036780">
    <property type="component" value="Unassembled WGS sequence"/>
</dbReference>
<feature type="domain" description="Acyl-CoA oxidase/dehydrogenase middle" evidence="8">
    <location>
        <begin position="122"/>
        <end position="218"/>
    </location>
</feature>
<dbReference type="FunFam" id="1.20.140.10:FF:000001">
    <property type="entry name" value="Acyl-CoA dehydrogenase"/>
    <property type="match status" value="1"/>
</dbReference>
<comment type="cofactor">
    <cofactor evidence="1 6">
        <name>FAD</name>
        <dbReference type="ChEBI" id="CHEBI:57692"/>
    </cofactor>
</comment>
<evidence type="ECO:0000256" key="5">
    <source>
        <dbReference type="ARBA" id="ARBA00023002"/>
    </source>
</evidence>
<dbReference type="InterPro" id="IPR046373">
    <property type="entry name" value="Acyl-CoA_Oxase/DH_mid-dom_sf"/>
</dbReference>
<evidence type="ECO:0000256" key="2">
    <source>
        <dbReference type="ARBA" id="ARBA00009347"/>
    </source>
</evidence>
<feature type="domain" description="Acyl-CoA dehydrogenase/oxidase C-terminal" evidence="7">
    <location>
        <begin position="231"/>
        <end position="379"/>
    </location>
</feature>
<evidence type="ECO:0000256" key="3">
    <source>
        <dbReference type="ARBA" id="ARBA00022630"/>
    </source>
</evidence>
<dbReference type="AlphaFoldDB" id="A0A0L0QLW6"/>
<dbReference type="Pfam" id="PF02771">
    <property type="entry name" value="Acyl-CoA_dh_N"/>
    <property type="match status" value="1"/>
</dbReference>
<gene>
    <name evidence="10" type="ORF">AFK71_13760</name>
</gene>
<protein>
    <submittedName>
        <fullName evidence="10">Acyl-CoA dehydrogenase</fullName>
    </submittedName>
</protein>
<dbReference type="Pfam" id="PF00441">
    <property type="entry name" value="Acyl-CoA_dh_1"/>
    <property type="match status" value="1"/>
</dbReference>
<dbReference type="Gene3D" id="1.10.540.10">
    <property type="entry name" value="Acyl-CoA dehydrogenase/oxidase, N-terminal domain"/>
    <property type="match status" value="1"/>
</dbReference>
<reference evidence="11" key="1">
    <citation type="submission" date="2015-07" db="EMBL/GenBank/DDBJ databases">
        <title>Fjat-10053 dsm26.</title>
        <authorList>
            <person name="Liu B."/>
            <person name="Wang J."/>
            <person name="Zhu Y."/>
            <person name="Liu G."/>
            <person name="Chen Q."/>
            <person name="Chen Z."/>
            <person name="Lan J."/>
            <person name="Che J."/>
            <person name="Ge C."/>
            <person name="Shi H."/>
            <person name="Pan Z."/>
            <person name="Liu X."/>
        </authorList>
    </citation>
    <scope>NUCLEOTIDE SEQUENCE [LARGE SCALE GENOMIC DNA]</scope>
    <source>
        <strain evidence="11">DSM 26</strain>
    </source>
</reference>
<dbReference type="PANTHER" id="PTHR43884">
    <property type="entry name" value="ACYL-COA DEHYDROGENASE"/>
    <property type="match status" value="1"/>
</dbReference>
<dbReference type="PATRIC" id="fig|1473.5.peg.1369"/>
<dbReference type="FunFam" id="1.10.540.10:FF:000009">
    <property type="entry name" value="Probable acyl-CoA dehydrogenase"/>
    <property type="match status" value="1"/>
</dbReference>
<name>A0A0L0QLW6_VIRPA</name>
<dbReference type="PANTHER" id="PTHR43884:SF12">
    <property type="entry name" value="ISOVALERYL-COA DEHYDROGENASE, MITOCHONDRIAL-RELATED"/>
    <property type="match status" value="1"/>
</dbReference>
<dbReference type="InterPro" id="IPR009100">
    <property type="entry name" value="AcylCoA_DH/oxidase_NM_dom_sf"/>
</dbReference>
<evidence type="ECO:0000313" key="10">
    <source>
        <dbReference type="EMBL" id="KNE19541.1"/>
    </source>
</evidence>
<comment type="similarity">
    <text evidence="2 6">Belongs to the acyl-CoA dehydrogenase family.</text>
</comment>
<dbReference type="FunFam" id="2.40.110.10:FF:000002">
    <property type="entry name" value="Acyl-CoA dehydrogenase fadE12"/>
    <property type="match status" value="1"/>
</dbReference>
<proteinExistence type="inferred from homology"/>
<dbReference type="EMBL" id="LGTO01000007">
    <property type="protein sequence ID" value="KNE19541.1"/>
    <property type="molecule type" value="Genomic_DNA"/>
</dbReference>
<keyword evidence="5 6" id="KW-0560">Oxidoreductase</keyword>
<feature type="domain" description="Acyl-CoA dehydrogenase/oxidase N-terminal" evidence="9">
    <location>
        <begin position="8"/>
        <end position="118"/>
    </location>
</feature>
<dbReference type="InterPro" id="IPR036250">
    <property type="entry name" value="AcylCo_DH-like_C"/>
</dbReference>
<evidence type="ECO:0000256" key="4">
    <source>
        <dbReference type="ARBA" id="ARBA00022827"/>
    </source>
</evidence>